<protein>
    <recommendedName>
        <fullName evidence="5">Late embryogenesis abundant protein LEA-2 subgroup domain-containing protein</fullName>
    </recommendedName>
</protein>
<comment type="caution">
    <text evidence="3">The sequence shown here is derived from an EMBL/GenBank/DDBJ whole genome shotgun (WGS) entry which is preliminary data.</text>
</comment>
<evidence type="ECO:0000256" key="1">
    <source>
        <dbReference type="SAM" id="MobiDB-lite"/>
    </source>
</evidence>
<proteinExistence type="predicted"/>
<feature type="transmembrane region" description="Helical" evidence="2">
    <location>
        <begin position="155"/>
        <end position="178"/>
    </location>
</feature>
<evidence type="ECO:0000313" key="3">
    <source>
        <dbReference type="EMBL" id="KAK7462948.1"/>
    </source>
</evidence>
<evidence type="ECO:0008006" key="5">
    <source>
        <dbReference type="Google" id="ProtNLM"/>
    </source>
</evidence>
<dbReference type="EMBL" id="JBANRG010000010">
    <property type="protein sequence ID" value="KAK7462948.1"/>
    <property type="molecule type" value="Genomic_DNA"/>
</dbReference>
<keyword evidence="2" id="KW-1133">Transmembrane helix</keyword>
<accession>A0ABR1JPF4</accession>
<dbReference type="SUPFAM" id="SSF117070">
    <property type="entry name" value="LEA14-like"/>
    <property type="match status" value="1"/>
</dbReference>
<organism evidence="3 4">
    <name type="scientific">Marasmiellus scandens</name>
    <dbReference type="NCBI Taxonomy" id="2682957"/>
    <lineage>
        <taxon>Eukaryota</taxon>
        <taxon>Fungi</taxon>
        <taxon>Dikarya</taxon>
        <taxon>Basidiomycota</taxon>
        <taxon>Agaricomycotina</taxon>
        <taxon>Agaricomycetes</taxon>
        <taxon>Agaricomycetidae</taxon>
        <taxon>Agaricales</taxon>
        <taxon>Marasmiineae</taxon>
        <taxon>Omphalotaceae</taxon>
        <taxon>Marasmiellus</taxon>
    </lineage>
</organism>
<reference evidence="3 4" key="1">
    <citation type="submission" date="2024-01" db="EMBL/GenBank/DDBJ databases">
        <title>A draft genome for the cacao thread blight pathogen Marasmiellus scandens.</title>
        <authorList>
            <person name="Baruah I.K."/>
            <person name="Leung J."/>
            <person name="Bukari Y."/>
            <person name="Amoako-Attah I."/>
            <person name="Meinhardt L.W."/>
            <person name="Bailey B.A."/>
            <person name="Cohen S.P."/>
        </authorList>
    </citation>
    <scope>NUCLEOTIDE SEQUENCE [LARGE SCALE GENOMIC DNA]</scope>
    <source>
        <strain evidence="3 4">GH-19</strain>
    </source>
</reference>
<feature type="compositionally biased region" description="Gly residues" evidence="1">
    <location>
        <begin position="82"/>
        <end position="91"/>
    </location>
</feature>
<sequence length="349" mass="37928">MAGQTPWNNQNYYGNAAPYAFAYNPTNSSAAYNNSYNYRPSPAGYAPGASQGYYGSGNGPNYAPSVSEYSVQDEVYPGSGTGAGAQAGVGGNANSRWSVGSVPREKQGQDVMTMMDNGQFSLREAKVARNIKEYRSEYRQGMWSRGSRPIIFGRFFVFFFMIAIYFIIGGLLGLALYIRPPSASVTKPDGGLQNVNFDQQDLSLTIPLQMNFSIWNPNFIKASVKKVHVDIFYLLNDDPKPLGNGTVSDVWIKSQDRTNFTLPIDVIYDLKSDPTFDILQDIISKCKSDGLKFKANVMVAANILGIGVSSPTVTINTINIGCPIPDDVLTGIQKASSVLNLFGLDVTGG</sequence>
<feature type="region of interest" description="Disordered" evidence="1">
    <location>
        <begin position="82"/>
        <end position="104"/>
    </location>
</feature>
<dbReference type="Proteomes" id="UP001498398">
    <property type="component" value="Unassembled WGS sequence"/>
</dbReference>
<dbReference type="Gene3D" id="2.60.40.1820">
    <property type="match status" value="1"/>
</dbReference>
<evidence type="ECO:0000256" key="2">
    <source>
        <dbReference type="SAM" id="Phobius"/>
    </source>
</evidence>
<keyword evidence="2" id="KW-0812">Transmembrane</keyword>
<name>A0ABR1JPF4_9AGAR</name>
<evidence type="ECO:0000313" key="4">
    <source>
        <dbReference type="Proteomes" id="UP001498398"/>
    </source>
</evidence>
<gene>
    <name evidence="3" type="ORF">VKT23_007529</name>
</gene>
<keyword evidence="4" id="KW-1185">Reference proteome</keyword>
<keyword evidence="2" id="KW-0472">Membrane</keyword>